<dbReference type="GO" id="GO:0046872">
    <property type="term" value="F:metal ion binding"/>
    <property type="evidence" value="ECO:0007669"/>
    <property type="project" value="UniProtKB-KW"/>
</dbReference>
<dbReference type="Proteomes" id="UP000222564">
    <property type="component" value="Unassembled WGS sequence"/>
</dbReference>
<evidence type="ECO:0000256" key="4">
    <source>
        <dbReference type="ARBA" id="ARBA00022723"/>
    </source>
</evidence>
<evidence type="ECO:0000256" key="3">
    <source>
        <dbReference type="ARBA" id="ARBA00022679"/>
    </source>
</evidence>
<comment type="similarity">
    <text evidence="2 6">Belongs to the FPP/GGPP synthase family.</text>
</comment>
<keyword evidence="8" id="KW-1185">Reference proteome</keyword>
<organism evidence="7 8">
    <name type="scientific">Desulforamulus profundi</name>
    <dbReference type="NCBI Taxonomy" id="1383067"/>
    <lineage>
        <taxon>Bacteria</taxon>
        <taxon>Bacillati</taxon>
        <taxon>Bacillota</taxon>
        <taxon>Clostridia</taxon>
        <taxon>Eubacteriales</taxon>
        <taxon>Peptococcaceae</taxon>
        <taxon>Desulforamulus</taxon>
    </lineage>
</organism>
<dbReference type="InterPro" id="IPR000092">
    <property type="entry name" value="Polyprenyl_synt"/>
</dbReference>
<evidence type="ECO:0008006" key="9">
    <source>
        <dbReference type="Google" id="ProtNLM"/>
    </source>
</evidence>
<gene>
    <name evidence="7" type="ORF">P378_04915</name>
</gene>
<dbReference type="Gene3D" id="1.10.600.10">
    <property type="entry name" value="Farnesyl Diphosphate Synthase"/>
    <property type="match status" value="1"/>
</dbReference>
<comment type="cofactor">
    <cofactor evidence="1">
        <name>Mg(2+)</name>
        <dbReference type="ChEBI" id="CHEBI:18420"/>
    </cofactor>
</comment>
<dbReference type="AlphaFoldDB" id="A0A2C6MGB6"/>
<accession>A0A2C6MGB6</accession>
<comment type="caution">
    <text evidence="7">The sequence shown here is derived from an EMBL/GenBank/DDBJ whole genome shotgun (WGS) entry which is preliminary data.</text>
</comment>
<dbReference type="PANTHER" id="PTHR12001">
    <property type="entry name" value="GERANYLGERANYL PYROPHOSPHATE SYNTHASE"/>
    <property type="match status" value="1"/>
</dbReference>
<evidence type="ECO:0000256" key="1">
    <source>
        <dbReference type="ARBA" id="ARBA00001946"/>
    </source>
</evidence>
<evidence type="ECO:0000256" key="2">
    <source>
        <dbReference type="ARBA" id="ARBA00006706"/>
    </source>
</evidence>
<dbReference type="OrthoDB" id="1795180at2"/>
<keyword evidence="4" id="KW-0479">Metal-binding</keyword>
<dbReference type="GO" id="GO:0008299">
    <property type="term" value="P:isoprenoid biosynthetic process"/>
    <property type="evidence" value="ECO:0007669"/>
    <property type="project" value="InterPro"/>
</dbReference>
<dbReference type="SUPFAM" id="SSF48576">
    <property type="entry name" value="Terpenoid synthases"/>
    <property type="match status" value="1"/>
</dbReference>
<keyword evidence="3 6" id="KW-0808">Transferase</keyword>
<protein>
    <recommendedName>
        <fullName evidence="9">Polyprenyl synthetase</fullName>
    </recommendedName>
</protein>
<dbReference type="PANTHER" id="PTHR12001:SF69">
    <property type="entry name" value="ALL TRANS-POLYPRENYL-DIPHOSPHATE SYNTHASE PDSS1"/>
    <property type="match status" value="1"/>
</dbReference>
<dbReference type="EMBL" id="AWQQ01000027">
    <property type="protein sequence ID" value="PHJ39258.1"/>
    <property type="molecule type" value="Genomic_DNA"/>
</dbReference>
<proteinExistence type="inferred from homology"/>
<dbReference type="Pfam" id="PF00348">
    <property type="entry name" value="polyprenyl_synt"/>
    <property type="match status" value="1"/>
</dbReference>
<dbReference type="InterPro" id="IPR008949">
    <property type="entry name" value="Isoprenoid_synthase_dom_sf"/>
</dbReference>
<dbReference type="GO" id="GO:0004659">
    <property type="term" value="F:prenyltransferase activity"/>
    <property type="evidence" value="ECO:0007669"/>
    <property type="project" value="InterPro"/>
</dbReference>
<name>A0A2C6MGB6_9FIRM</name>
<keyword evidence="5" id="KW-0460">Magnesium</keyword>
<sequence>MSGDVFASIREDIQIIHNTIKSQLSIKAGHVDEYAHVEFSPMENFIRPAVVLIAAGLYNCRSPKVISLGAIVQFIFMASHIHKQIPETSVQSRLGDPRDGTQFPVLVGDYLYGKFFTTLCDAELLRFLRPLAEIIGFMHEGGILHKKSLHKLEDNNQLVNDIVRLETAELMAGAARLAGDLAGAPEEDRESLYEFGVNLGMVYGLLQRNRLNVQSMKYFDQALMALDKLPNRPEKAMLNYLVHALRLTEEDVRKVV</sequence>
<evidence type="ECO:0000313" key="7">
    <source>
        <dbReference type="EMBL" id="PHJ39258.1"/>
    </source>
</evidence>
<dbReference type="RefSeq" id="WP_099082387.1">
    <property type="nucleotide sequence ID" value="NZ_AWQQ01000027.1"/>
</dbReference>
<reference evidence="7 8" key="1">
    <citation type="submission" date="2013-09" db="EMBL/GenBank/DDBJ databases">
        <title>Biodegradation of hydrocarbons in the deep terrestrial subsurface : characterization of a microbial consortium composed of two Desulfotomaculum species originating from a deep geological formation.</title>
        <authorList>
            <person name="Aullo T."/>
            <person name="Berlendis S."/>
            <person name="Lascourreges J.-F."/>
            <person name="Dessort D."/>
            <person name="Saint-Laurent S."/>
            <person name="Schraauwers B."/>
            <person name="Mas J."/>
            <person name="Magot M."/>
            <person name="Ranchou-Peyruse A."/>
        </authorList>
    </citation>
    <scope>NUCLEOTIDE SEQUENCE [LARGE SCALE GENOMIC DNA]</scope>
    <source>
        <strain evidence="7 8">Bs107</strain>
    </source>
</reference>
<evidence type="ECO:0000313" key="8">
    <source>
        <dbReference type="Proteomes" id="UP000222564"/>
    </source>
</evidence>
<evidence type="ECO:0000256" key="6">
    <source>
        <dbReference type="RuleBase" id="RU004466"/>
    </source>
</evidence>
<evidence type="ECO:0000256" key="5">
    <source>
        <dbReference type="ARBA" id="ARBA00022842"/>
    </source>
</evidence>